<reference evidence="9 10" key="1">
    <citation type="submission" date="2019-06" db="EMBL/GenBank/DDBJ databases">
        <title>Sulfurimonas gotlandica sp. nov., a chemoautotrophic and psychrotolerant epsilonproteobacterium isolated from a pelagic redoxcline, and an emended description of the genus Sulfurimonas.</title>
        <authorList>
            <person name="Wang S."/>
            <person name="Jiang L."/>
            <person name="Shao Z."/>
        </authorList>
    </citation>
    <scope>NUCLEOTIDE SEQUENCE [LARGE SCALE GENOMIC DNA]</scope>
    <source>
        <strain evidence="9 10">B2</strain>
    </source>
</reference>
<keyword evidence="4" id="KW-1003">Cell membrane</keyword>
<name>A0A7M1AUE5_9BACT</name>
<proteinExistence type="inferred from homology"/>
<dbReference type="AlphaFoldDB" id="A0A7M1AUE5"/>
<dbReference type="InterPro" id="IPR045861">
    <property type="entry name" value="CorA_cytoplasmic_dom"/>
</dbReference>
<keyword evidence="7 8" id="KW-0472">Membrane</keyword>
<dbReference type="SUPFAM" id="SSF143865">
    <property type="entry name" value="CorA soluble domain-like"/>
    <property type="match status" value="1"/>
</dbReference>
<protein>
    <recommendedName>
        <fullName evidence="11">Magnesium transporter CorA family protein</fullName>
    </recommendedName>
</protein>
<dbReference type="GO" id="GO:0015087">
    <property type="term" value="F:cobalt ion transmembrane transporter activity"/>
    <property type="evidence" value="ECO:0007669"/>
    <property type="project" value="TreeGrafter"/>
</dbReference>
<evidence type="ECO:0000256" key="7">
    <source>
        <dbReference type="ARBA" id="ARBA00023136"/>
    </source>
</evidence>
<dbReference type="GO" id="GO:0015095">
    <property type="term" value="F:magnesium ion transmembrane transporter activity"/>
    <property type="evidence" value="ECO:0007669"/>
    <property type="project" value="TreeGrafter"/>
</dbReference>
<dbReference type="KEGG" id="smax:FJR03_04460"/>
<dbReference type="PANTHER" id="PTHR46494:SF1">
    <property type="entry name" value="CORA FAMILY METAL ION TRANSPORTER (EUROFUNG)"/>
    <property type="match status" value="1"/>
</dbReference>
<dbReference type="EMBL" id="CP041165">
    <property type="protein sequence ID" value="QOP41030.1"/>
    <property type="molecule type" value="Genomic_DNA"/>
</dbReference>
<evidence type="ECO:0000313" key="10">
    <source>
        <dbReference type="Proteomes" id="UP000593910"/>
    </source>
</evidence>
<keyword evidence="5 8" id="KW-0812">Transmembrane</keyword>
<dbReference type="Pfam" id="PF01544">
    <property type="entry name" value="CorA"/>
    <property type="match status" value="1"/>
</dbReference>
<evidence type="ECO:0000256" key="6">
    <source>
        <dbReference type="ARBA" id="ARBA00022989"/>
    </source>
</evidence>
<comment type="subcellular location">
    <subcellularLocation>
        <location evidence="1">Cell membrane</location>
        <topology evidence="1">Multi-pass membrane protein</topology>
    </subcellularLocation>
</comment>
<keyword evidence="6 8" id="KW-1133">Transmembrane helix</keyword>
<evidence type="ECO:0000256" key="4">
    <source>
        <dbReference type="ARBA" id="ARBA00022475"/>
    </source>
</evidence>
<comment type="similarity">
    <text evidence="2">Belongs to the CorA metal ion transporter (MIT) (TC 1.A.35) family.</text>
</comment>
<evidence type="ECO:0000256" key="3">
    <source>
        <dbReference type="ARBA" id="ARBA00022448"/>
    </source>
</evidence>
<dbReference type="GO" id="GO:0000287">
    <property type="term" value="F:magnesium ion binding"/>
    <property type="evidence" value="ECO:0007669"/>
    <property type="project" value="TreeGrafter"/>
</dbReference>
<dbReference type="Gene3D" id="1.20.58.340">
    <property type="entry name" value="Magnesium transport protein CorA, transmembrane region"/>
    <property type="match status" value="2"/>
</dbReference>
<dbReference type="RefSeq" id="WP_193114450.1">
    <property type="nucleotide sequence ID" value="NZ_CP041165.1"/>
</dbReference>
<feature type="transmembrane region" description="Helical" evidence="8">
    <location>
        <begin position="207"/>
        <end position="227"/>
    </location>
</feature>
<evidence type="ECO:0008006" key="11">
    <source>
        <dbReference type="Google" id="ProtNLM"/>
    </source>
</evidence>
<keyword evidence="3" id="KW-0813">Transport</keyword>
<organism evidence="9 10">
    <name type="scientific">Sulfurimonas marina</name>
    <dbReference type="NCBI Taxonomy" id="2590551"/>
    <lineage>
        <taxon>Bacteria</taxon>
        <taxon>Pseudomonadati</taxon>
        <taxon>Campylobacterota</taxon>
        <taxon>Epsilonproteobacteria</taxon>
        <taxon>Campylobacterales</taxon>
        <taxon>Sulfurimonadaceae</taxon>
        <taxon>Sulfurimonas</taxon>
    </lineage>
</organism>
<gene>
    <name evidence="9" type="ORF">FJR03_04460</name>
</gene>
<dbReference type="InterPro" id="IPR002523">
    <property type="entry name" value="MgTranspt_CorA/ZnTranspt_ZntB"/>
</dbReference>
<keyword evidence="10" id="KW-1185">Reference proteome</keyword>
<evidence type="ECO:0000256" key="1">
    <source>
        <dbReference type="ARBA" id="ARBA00004651"/>
    </source>
</evidence>
<accession>A0A7M1AUE5</accession>
<dbReference type="InterPro" id="IPR045863">
    <property type="entry name" value="CorA_TM1_TM2"/>
</dbReference>
<dbReference type="PANTHER" id="PTHR46494">
    <property type="entry name" value="CORA FAMILY METAL ION TRANSPORTER (EUROFUNG)"/>
    <property type="match status" value="1"/>
</dbReference>
<sequence length="300" mass="35427">MKTNTLDFTTVTEQLDPLHVQDILNPEHPSYYFPTDNYILLIVRFFEIEDDELKGVSIPYIIKDELICKYNRTTNSFTIYNTIEEMLHSISIHLRKAERLVKRYLDEIDNLEDALYSRKIPAIFLDLWFDLKKDLTRIDRMLERIDTVLKEYKSEHMENGSFPDDSLSDILEHIQRYQRLASLHTVKLDTLYSYYNSLKNDKINNNIYTLTILSGIFLPLNLVVGFFGMNTQNLFFTNDPDGTYNVVFILGLMFVVLLIIFPITRIVHRYVLQKVLSKFHIYNKIVSKIKKLTTNEKTTK</sequence>
<feature type="transmembrane region" description="Helical" evidence="8">
    <location>
        <begin position="247"/>
        <end position="268"/>
    </location>
</feature>
<dbReference type="SUPFAM" id="SSF144083">
    <property type="entry name" value="Magnesium transport protein CorA, transmembrane region"/>
    <property type="match status" value="1"/>
</dbReference>
<evidence type="ECO:0000256" key="5">
    <source>
        <dbReference type="ARBA" id="ARBA00022692"/>
    </source>
</evidence>
<dbReference type="GO" id="GO:0005886">
    <property type="term" value="C:plasma membrane"/>
    <property type="evidence" value="ECO:0007669"/>
    <property type="project" value="UniProtKB-SubCell"/>
</dbReference>
<dbReference type="Proteomes" id="UP000593910">
    <property type="component" value="Chromosome"/>
</dbReference>
<evidence type="ECO:0000256" key="8">
    <source>
        <dbReference type="SAM" id="Phobius"/>
    </source>
</evidence>
<dbReference type="GO" id="GO:0050897">
    <property type="term" value="F:cobalt ion binding"/>
    <property type="evidence" value="ECO:0007669"/>
    <property type="project" value="TreeGrafter"/>
</dbReference>
<evidence type="ECO:0000313" key="9">
    <source>
        <dbReference type="EMBL" id="QOP41030.1"/>
    </source>
</evidence>
<evidence type="ECO:0000256" key="2">
    <source>
        <dbReference type="ARBA" id="ARBA00009765"/>
    </source>
</evidence>